<dbReference type="EC" id="3.5.1.28" evidence="2"/>
<name>A0A2N4UR00_9GAMM</name>
<dbReference type="EMBL" id="NPIB01000016">
    <property type="protein sequence ID" value="PLC57445.1"/>
    <property type="molecule type" value="Genomic_DNA"/>
</dbReference>
<dbReference type="GO" id="GO:0008745">
    <property type="term" value="F:N-acetylmuramoyl-L-alanine amidase activity"/>
    <property type="evidence" value="ECO:0007669"/>
    <property type="project" value="UniProtKB-EC"/>
</dbReference>
<evidence type="ECO:0000256" key="1">
    <source>
        <dbReference type="ARBA" id="ARBA00001561"/>
    </source>
</evidence>
<protein>
    <recommendedName>
        <fullName evidence="2">N-acetylmuramoyl-L-alanine amidase</fullName>
        <ecNumber evidence="2">3.5.1.28</ecNumber>
    </recommendedName>
</protein>
<accession>A0A2N4UR00</accession>
<dbReference type="SMART" id="SM00646">
    <property type="entry name" value="Ami_3"/>
    <property type="match status" value="1"/>
</dbReference>
<dbReference type="PANTHER" id="PTHR30404:SF0">
    <property type="entry name" value="N-ACETYLMURAMOYL-L-ALANINE AMIDASE AMIC"/>
    <property type="match status" value="1"/>
</dbReference>
<keyword evidence="3" id="KW-0378">Hydrolase</keyword>
<evidence type="ECO:0000259" key="4">
    <source>
        <dbReference type="SMART" id="SM00646"/>
    </source>
</evidence>
<dbReference type="AlphaFoldDB" id="A0A2N4UR00"/>
<keyword evidence="6" id="KW-1185">Reference proteome</keyword>
<dbReference type="Proteomes" id="UP000234420">
    <property type="component" value="Unassembled WGS sequence"/>
</dbReference>
<dbReference type="SUPFAM" id="SSF53187">
    <property type="entry name" value="Zn-dependent exopeptidases"/>
    <property type="match status" value="1"/>
</dbReference>
<gene>
    <name evidence="5" type="ORF">CIK00_13360</name>
</gene>
<dbReference type="PANTHER" id="PTHR30404">
    <property type="entry name" value="N-ACETYLMURAMOYL-L-ALANINE AMIDASE"/>
    <property type="match status" value="1"/>
</dbReference>
<reference evidence="5 6" key="1">
    <citation type="journal article" date="2018" name="Syst. Appl. Microbiol.">
        <title>Photobacterium carnosum sp. nov., isolated from spoiled modified atmosphere packaged poultry meat.</title>
        <authorList>
            <person name="Hilgarth M."/>
            <person name="Fuertes S."/>
            <person name="Ehrmann M."/>
            <person name="Vogel R.F."/>
        </authorList>
    </citation>
    <scope>NUCLEOTIDE SEQUENCE [LARGE SCALE GENOMIC DNA]</scope>
    <source>
        <strain evidence="5 6">TMW 2.2021</strain>
    </source>
</reference>
<evidence type="ECO:0000313" key="6">
    <source>
        <dbReference type="Proteomes" id="UP000234420"/>
    </source>
</evidence>
<dbReference type="GO" id="GO:0009253">
    <property type="term" value="P:peptidoglycan catabolic process"/>
    <property type="evidence" value="ECO:0007669"/>
    <property type="project" value="InterPro"/>
</dbReference>
<dbReference type="CDD" id="cd02696">
    <property type="entry name" value="MurNAc-LAA"/>
    <property type="match status" value="1"/>
</dbReference>
<sequence length="222" mass="24952">MMKPFILLDPGHGGIINGVYQTAGKRSPLWSNGKQLFEGEFNRAITQGISQALTLHDIENKIIVPELEDISLRTRVNRANHLASQYPNHQCLLISVHTNAGGGKGFEVYTSRGQTTSDTIADHIAHAFTQVFPNKPLRSDYSDGDSDKERGFYMLRKTRMAAVLTENFFMDNESECCLILMSPTGRQKIIDYHVKGILGWVQQEKEKRKKGEKEQVEQGNTG</sequence>
<proteinExistence type="predicted"/>
<dbReference type="GO" id="GO:0030288">
    <property type="term" value="C:outer membrane-bounded periplasmic space"/>
    <property type="evidence" value="ECO:0007669"/>
    <property type="project" value="TreeGrafter"/>
</dbReference>
<feature type="domain" description="MurNAc-LAA" evidence="4">
    <location>
        <begin position="76"/>
        <end position="198"/>
    </location>
</feature>
<evidence type="ECO:0000256" key="3">
    <source>
        <dbReference type="ARBA" id="ARBA00022801"/>
    </source>
</evidence>
<evidence type="ECO:0000256" key="2">
    <source>
        <dbReference type="ARBA" id="ARBA00011901"/>
    </source>
</evidence>
<dbReference type="Gene3D" id="3.40.630.40">
    <property type="entry name" value="Zn-dependent exopeptidases"/>
    <property type="match status" value="1"/>
</dbReference>
<dbReference type="InterPro" id="IPR050695">
    <property type="entry name" value="N-acetylmuramoyl_amidase_3"/>
</dbReference>
<comment type="caution">
    <text evidence="5">The sequence shown here is derived from an EMBL/GenBank/DDBJ whole genome shotgun (WGS) entry which is preliminary data.</text>
</comment>
<evidence type="ECO:0000313" key="5">
    <source>
        <dbReference type="EMBL" id="PLC57445.1"/>
    </source>
</evidence>
<dbReference type="Pfam" id="PF01520">
    <property type="entry name" value="Amidase_3"/>
    <property type="match status" value="1"/>
</dbReference>
<organism evidence="5 6">
    <name type="scientific">Photobacterium carnosum</name>
    <dbReference type="NCBI Taxonomy" id="2023717"/>
    <lineage>
        <taxon>Bacteria</taxon>
        <taxon>Pseudomonadati</taxon>
        <taxon>Pseudomonadota</taxon>
        <taxon>Gammaproteobacteria</taxon>
        <taxon>Vibrionales</taxon>
        <taxon>Vibrionaceae</taxon>
        <taxon>Photobacterium</taxon>
    </lineage>
</organism>
<comment type="catalytic activity">
    <reaction evidence="1">
        <text>Hydrolyzes the link between N-acetylmuramoyl residues and L-amino acid residues in certain cell-wall glycopeptides.</text>
        <dbReference type="EC" id="3.5.1.28"/>
    </reaction>
</comment>
<dbReference type="InterPro" id="IPR002508">
    <property type="entry name" value="MurNAc-LAA_cat"/>
</dbReference>